<dbReference type="VEuPathDB" id="FungiDB:DFL_003033"/>
<reference evidence="2 3" key="1">
    <citation type="submission" date="2019-01" db="EMBL/GenBank/DDBJ databases">
        <title>Intercellular communication is required for trap formation in the nematode-trapping fungus Duddingtonia flagrans.</title>
        <authorList>
            <person name="Youssar L."/>
            <person name="Wernet V."/>
            <person name="Hensel N."/>
            <person name="Hildebrandt H.-G."/>
            <person name="Fischer R."/>
        </authorList>
    </citation>
    <scope>NUCLEOTIDE SEQUENCE [LARGE SCALE GENOMIC DNA]</scope>
    <source>
        <strain evidence="2 3">CBS H-5679</strain>
    </source>
</reference>
<evidence type="ECO:0000256" key="1">
    <source>
        <dbReference type="SAM" id="MobiDB-lite"/>
    </source>
</evidence>
<sequence>MSLTPFEDETATGFDLFPIIRRTDGVLLLGHISVKNIEENAIIIPIIPILYQNFPTPIEPPQKSLSQALGESNSPSISLQLPSFPKSQPFIPPIPRPCLHRKPKLPPLDTTATAAAPTNSPVLQRNNITRPSPIPPKDLILKRGSIQNSIKISASESSNQFAE</sequence>
<feature type="region of interest" description="Disordered" evidence="1">
    <location>
        <begin position="92"/>
        <end position="140"/>
    </location>
</feature>
<dbReference type="GeneID" id="93585344"/>
<name>A0A437ACD2_ARTFL</name>
<protein>
    <submittedName>
        <fullName evidence="2">Uncharacterized protein</fullName>
    </submittedName>
</protein>
<keyword evidence="3" id="KW-1185">Reference proteome</keyword>
<evidence type="ECO:0000313" key="2">
    <source>
        <dbReference type="EMBL" id="RVD88862.1"/>
    </source>
</evidence>
<organism evidence="2 3">
    <name type="scientific">Arthrobotrys flagrans</name>
    <name type="common">Nematode-trapping fungus</name>
    <name type="synonym">Trichothecium flagrans</name>
    <dbReference type="NCBI Taxonomy" id="97331"/>
    <lineage>
        <taxon>Eukaryota</taxon>
        <taxon>Fungi</taxon>
        <taxon>Dikarya</taxon>
        <taxon>Ascomycota</taxon>
        <taxon>Pezizomycotina</taxon>
        <taxon>Orbiliomycetes</taxon>
        <taxon>Orbiliales</taxon>
        <taxon>Orbiliaceae</taxon>
        <taxon>Arthrobotrys</taxon>
    </lineage>
</organism>
<gene>
    <name evidence="2" type="ORF">DFL_003033</name>
</gene>
<dbReference type="EMBL" id="SAEB01000003">
    <property type="protein sequence ID" value="RVD88862.1"/>
    <property type="molecule type" value="Genomic_DNA"/>
</dbReference>
<accession>A0A437ACD2</accession>
<dbReference type="RefSeq" id="XP_067494406.1">
    <property type="nucleotide sequence ID" value="XM_067631907.1"/>
</dbReference>
<evidence type="ECO:0000313" key="3">
    <source>
        <dbReference type="Proteomes" id="UP000283090"/>
    </source>
</evidence>
<feature type="compositionally biased region" description="Polar residues" evidence="1">
    <location>
        <begin position="119"/>
        <end position="130"/>
    </location>
</feature>
<feature type="compositionally biased region" description="Low complexity" evidence="1">
    <location>
        <begin position="107"/>
        <end position="118"/>
    </location>
</feature>
<dbReference type="AlphaFoldDB" id="A0A437ACD2"/>
<comment type="caution">
    <text evidence="2">The sequence shown here is derived from an EMBL/GenBank/DDBJ whole genome shotgun (WGS) entry which is preliminary data.</text>
</comment>
<dbReference type="Proteomes" id="UP000283090">
    <property type="component" value="Unassembled WGS sequence"/>
</dbReference>
<proteinExistence type="predicted"/>